<sequence>MTPEDWSSAVGALRFAYEVAVREGFEPVRADIRTALDSVTDHKLETLVDLIQDDSAVATRIAGTRERDGILPNLVGSALSLDLRAIDLSDDDDLQLAPIVTVRLMFDEHVAGQDAIVFQTQLTALEEIAAEAKRISIRIKRLEADLPTATVPPWAKSSPQQNEPAE</sequence>
<proteinExistence type="predicted"/>
<organism evidence="1 2">
    <name type="scientific">Microbacterium testaceum</name>
    <name type="common">Aureobacterium testaceum</name>
    <name type="synonym">Brevibacterium testaceum</name>
    <dbReference type="NCBI Taxonomy" id="2033"/>
    <lineage>
        <taxon>Bacteria</taxon>
        <taxon>Bacillati</taxon>
        <taxon>Actinomycetota</taxon>
        <taxon>Actinomycetes</taxon>
        <taxon>Micrococcales</taxon>
        <taxon>Microbacteriaceae</taxon>
        <taxon>Microbacterium</taxon>
    </lineage>
</organism>
<comment type="caution">
    <text evidence="1">The sequence shown here is derived from an EMBL/GenBank/DDBJ whole genome shotgun (WGS) entry which is preliminary data.</text>
</comment>
<dbReference type="Proteomes" id="UP000075025">
    <property type="component" value="Unassembled WGS sequence"/>
</dbReference>
<dbReference type="PATRIC" id="fig|2033.6.peg.1962"/>
<dbReference type="AlphaFoldDB" id="A0A147EZ67"/>
<name>A0A147EZ67_MICTE</name>
<evidence type="ECO:0000313" key="1">
    <source>
        <dbReference type="EMBL" id="KTR95665.1"/>
    </source>
</evidence>
<accession>A0A147EZ67</accession>
<evidence type="ECO:0000313" key="2">
    <source>
        <dbReference type="Proteomes" id="UP000075025"/>
    </source>
</evidence>
<reference evidence="1 2" key="1">
    <citation type="journal article" date="2016" name="Front. Microbiol.">
        <title>Genomic Resource of Rice Seed Associated Bacteria.</title>
        <authorList>
            <person name="Midha S."/>
            <person name="Bansal K."/>
            <person name="Sharma S."/>
            <person name="Kumar N."/>
            <person name="Patil P.P."/>
            <person name="Chaudhry V."/>
            <person name="Patil P.B."/>
        </authorList>
    </citation>
    <scope>NUCLEOTIDE SEQUENCE [LARGE SCALE GENOMIC DNA]</scope>
    <source>
        <strain evidence="1 2">NS220</strain>
    </source>
</reference>
<dbReference type="EMBL" id="LDRT01000027">
    <property type="protein sequence ID" value="KTR95665.1"/>
    <property type="molecule type" value="Genomic_DNA"/>
</dbReference>
<protein>
    <submittedName>
        <fullName evidence="1">Uncharacterized protein</fullName>
    </submittedName>
</protein>
<gene>
    <name evidence="1" type="ORF">NS220_05165</name>
</gene>